<dbReference type="NCBIfam" id="TIGR04567">
    <property type="entry name" value="RNAP_delt_lowGC"/>
    <property type="match status" value="1"/>
</dbReference>
<comment type="similarity">
    <text evidence="1 6">Belongs to the RpoE family.</text>
</comment>
<dbReference type="GO" id="GO:0006351">
    <property type="term" value="P:DNA-templated transcription"/>
    <property type="evidence" value="ECO:0007669"/>
    <property type="project" value="InterPro"/>
</dbReference>
<name>A0A3M8CUA0_9BACL</name>
<keyword evidence="3 6" id="KW-0808">Transferase</keyword>
<dbReference type="EMBL" id="RHHU01000020">
    <property type="protein sequence ID" value="RNB79370.1"/>
    <property type="molecule type" value="Genomic_DNA"/>
</dbReference>
<proteinExistence type="inferred from homology"/>
<organism evidence="9 10">
    <name type="scientific">Brevibacillus nitrificans</name>
    <dbReference type="NCBI Taxonomy" id="651560"/>
    <lineage>
        <taxon>Bacteria</taxon>
        <taxon>Bacillati</taxon>
        <taxon>Bacillota</taxon>
        <taxon>Bacilli</taxon>
        <taxon>Bacillales</taxon>
        <taxon>Paenibacillaceae</taxon>
        <taxon>Brevibacillus</taxon>
    </lineage>
</organism>
<keyword evidence="5 6" id="KW-0804">Transcription</keyword>
<evidence type="ECO:0000313" key="10">
    <source>
        <dbReference type="Proteomes" id="UP000269573"/>
    </source>
</evidence>
<gene>
    <name evidence="6" type="primary">rpoE</name>
    <name evidence="9" type="ORF">EDM59_27125</name>
</gene>
<dbReference type="Proteomes" id="UP000269573">
    <property type="component" value="Unassembled WGS sequence"/>
</dbReference>
<dbReference type="GO" id="GO:0000428">
    <property type="term" value="C:DNA-directed RNA polymerase complex"/>
    <property type="evidence" value="ECO:0007669"/>
    <property type="project" value="UniProtKB-KW"/>
</dbReference>
<evidence type="ECO:0000256" key="6">
    <source>
        <dbReference type="HAMAP-Rule" id="MF_00357"/>
    </source>
</evidence>
<sequence length="187" mass="22011">MSQLFAHVDSEKLSEMALVDIAYEILRQTNRTYNFRELMDELVSVRKMTKEQLMAIIAQVYTEINIDGRFVCLGDNIWGLKRWYPTDTVEETQEGGGTKKKKVILDDDFDDYDTEDDIVEEFEEDDVVIFEDDEDFVDEDAEIEEEEIDAEIDEEELDEEEEELFEGEEAEDEELEDDAEEEEDEKL</sequence>
<dbReference type="Pfam" id="PF05066">
    <property type="entry name" value="HARE-HTH"/>
    <property type="match status" value="1"/>
</dbReference>
<keyword evidence="10" id="KW-1185">Reference proteome</keyword>
<dbReference type="InterPro" id="IPR007759">
    <property type="entry name" value="Asxl_HARE-HTH"/>
</dbReference>
<evidence type="ECO:0000256" key="5">
    <source>
        <dbReference type="ARBA" id="ARBA00023163"/>
    </source>
</evidence>
<keyword evidence="2 6" id="KW-0240">DNA-directed RNA polymerase</keyword>
<dbReference type="InterPro" id="IPR029757">
    <property type="entry name" value="RpoE"/>
</dbReference>
<protein>
    <recommendedName>
        <fullName evidence="6">Probable DNA-directed RNA polymerase subunit delta</fullName>
    </recommendedName>
    <alternativeName>
        <fullName evidence="6">RNAP delta factor</fullName>
    </alternativeName>
</protein>
<comment type="subunit">
    <text evidence="6">RNAP is composed of a core of 2 alpha, a beta and a beta' subunits. The core is associated with a delta subunit and one of several sigma factors.</text>
</comment>
<dbReference type="InterPro" id="IPR038087">
    <property type="entry name" value="RNAP_delta_N_dom_sf"/>
</dbReference>
<comment type="function">
    <text evidence="6">Participates in both the initiation and recycling phases of transcription. In the presence of the delta subunit, RNAP displays an increased specificity of transcription, a decreased affinity for nucleic acids, and an increased efficiency of RNA synthesis because of enhanced recycling.</text>
</comment>
<evidence type="ECO:0000313" key="9">
    <source>
        <dbReference type="EMBL" id="RNB79370.1"/>
    </source>
</evidence>
<evidence type="ECO:0000256" key="1">
    <source>
        <dbReference type="ARBA" id="ARBA00009828"/>
    </source>
</evidence>
<evidence type="ECO:0000256" key="2">
    <source>
        <dbReference type="ARBA" id="ARBA00022478"/>
    </source>
</evidence>
<accession>A0A3M8CUA0</accession>
<dbReference type="Gene3D" id="1.10.10.1250">
    <property type="entry name" value="RNA polymerase, subunit delta, N-terminal domain"/>
    <property type="match status" value="1"/>
</dbReference>
<dbReference type="GO" id="GO:0006355">
    <property type="term" value="P:regulation of DNA-templated transcription"/>
    <property type="evidence" value="ECO:0007669"/>
    <property type="project" value="UniProtKB-UniRule"/>
</dbReference>
<evidence type="ECO:0000259" key="8">
    <source>
        <dbReference type="PROSITE" id="PS51913"/>
    </source>
</evidence>
<dbReference type="PROSITE" id="PS51913">
    <property type="entry name" value="HTH_HARE"/>
    <property type="match status" value="1"/>
</dbReference>
<keyword evidence="4 6" id="KW-0548">Nucleotidyltransferase</keyword>
<dbReference type="HAMAP" id="MF_00357">
    <property type="entry name" value="RNApol_bact_RpoE"/>
    <property type="match status" value="1"/>
</dbReference>
<dbReference type="AlphaFoldDB" id="A0A3M8CUA0"/>
<dbReference type="RefSeq" id="WP_122926490.1">
    <property type="nucleotide sequence ID" value="NZ_RHHU01000020.1"/>
</dbReference>
<evidence type="ECO:0000256" key="4">
    <source>
        <dbReference type="ARBA" id="ARBA00022695"/>
    </source>
</evidence>
<reference evidence="9 10" key="1">
    <citation type="submission" date="2018-10" db="EMBL/GenBank/DDBJ databases">
        <title>Phylogenomics of Brevibacillus.</title>
        <authorList>
            <person name="Dunlap C."/>
        </authorList>
    </citation>
    <scope>NUCLEOTIDE SEQUENCE [LARGE SCALE GENOMIC DNA]</scope>
    <source>
        <strain evidence="9 10">JCM 15774</strain>
    </source>
</reference>
<feature type="domain" description="HTH HARE-type" evidence="8">
    <location>
        <begin position="16"/>
        <end position="83"/>
    </location>
</feature>
<evidence type="ECO:0000256" key="3">
    <source>
        <dbReference type="ARBA" id="ARBA00022679"/>
    </source>
</evidence>
<comment type="caution">
    <text evidence="9">The sequence shown here is derived from an EMBL/GenBank/DDBJ whole genome shotgun (WGS) entry which is preliminary data.</text>
</comment>
<feature type="region of interest" description="Disordered" evidence="7">
    <location>
        <begin position="146"/>
        <end position="187"/>
    </location>
</feature>
<dbReference type="GO" id="GO:0003899">
    <property type="term" value="F:DNA-directed RNA polymerase activity"/>
    <property type="evidence" value="ECO:0007669"/>
    <property type="project" value="UniProtKB-UniRule"/>
</dbReference>
<evidence type="ECO:0000256" key="7">
    <source>
        <dbReference type="SAM" id="MobiDB-lite"/>
    </source>
</evidence>